<reference evidence="3" key="1">
    <citation type="submission" date="2018-05" db="EMBL/GenBank/DDBJ databases">
        <authorList>
            <person name="Lanie J.A."/>
            <person name="Ng W.-L."/>
            <person name="Kazmierczak K.M."/>
            <person name="Andrzejewski T.M."/>
            <person name="Davidsen T.M."/>
            <person name="Wayne K.J."/>
            <person name="Tettelin H."/>
            <person name="Glass J.I."/>
            <person name="Rusch D."/>
            <person name="Podicherti R."/>
            <person name="Tsui H.-C.T."/>
            <person name="Winkler M.E."/>
        </authorList>
    </citation>
    <scope>NUCLEOTIDE SEQUENCE</scope>
</reference>
<evidence type="ECO:0000259" key="2">
    <source>
        <dbReference type="Pfam" id="PF13231"/>
    </source>
</evidence>
<proteinExistence type="predicted"/>
<accession>A0A382KTI9</accession>
<feature type="transmembrane region" description="Helical" evidence="1">
    <location>
        <begin position="74"/>
        <end position="94"/>
    </location>
</feature>
<dbReference type="PANTHER" id="PTHR41710">
    <property type="entry name" value="GLYCOSYL TRANSFERASE, FAMILY 39"/>
    <property type="match status" value="1"/>
</dbReference>
<dbReference type="AlphaFoldDB" id="A0A382KTI9"/>
<dbReference type="InterPro" id="IPR038731">
    <property type="entry name" value="RgtA/B/C-like"/>
</dbReference>
<feature type="transmembrane region" description="Helical" evidence="1">
    <location>
        <begin position="212"/>
        <end position="232"/>
    </location>
</feature>
<keyword evidence="1" id="KW-0472">Membrane</keyword>
<sequence>MGYDESLHGYYSFRLAEGLGYEHSPLMHGPFQFHGVAFMFFLFGDSDAVARLLPALFGTVIVFLPYFLRDRLGVYGSLVVSTLLAFSPMMLFYSRYARNDIFMAVWVFGIVILMWRYFSEGRPIHIYLTSLLLALALATKETAFITIAILGGYLVIVSAPDWIPWLMRRARRLKTSAVGDPSYEYGYIAGYGYGYSLGRKAVSLADFSRPGAFLILLATLVLPQLSAMVSLIPVDLIGHGVVLASTNAPVGAPSGDILFTIQGFGIT</sequence>
<dbReference type="Pfam" id="PF13231">
    <property type="entry name" value="PMT_2"/>
    <property type="match status" value="1"/>
</dbReference>
<feature type="transmembrane region" description="Helical" evidence="1">
    <location>
        <begin position="101"/>
        <end position="118"/>
    </location>
</feature>
<evidence type="ECO:0000313" key="3">
    <source>
        <dbReference type="EMBL" id="SVC27780.1"/>
    </source>
</evidence>
<keyword evidence="1" id="KW-0812">Transmembrane</keyword>
<feature type="domain" description="Glycosyltransferase RgtA/B/C/D-like" evidence="2">
    <location>
        <begin position="28"/>
        <end position="158"/>
    </location>
</feature>
<evidence type="ECO:0000256" key="1">
    <source>
        <dbReference type="SAM" id="Phobius"/>
    </source>
</evidence>
<keyword evidence="1" id="KW-1133">Transmembrane helix</keyword>
<gene>
    <name evidence="3" type="ORF">METZ01_LOCUS280634</name>
</gene>
<dbReference type="EMBL" id="UINC01082737">
    <property type="protein sequence ID" value="SVC27780.1"/>
    <property type="molecule type" value="Genomic_DNA"/>
</dbReference>
<protein>
    <recommendedName>
        <fullName evidence="2">Glycosyltransferase RgtA/B/C/D-like domain-containing protein</fullName>
    </recommendedName>
</protein>
<organism evidence="3">
    <name type="scientific">marine metagenome</name>
    <dbReference type="NCBI Taxonomy" id="408172"/>
    <lineage>
        <taxon>unclassified sequences</taxon>
        <taxon>metagenomes</taxon>
        <taxon>ecological metagenomes</taxon>
    </lineage>
</organism>
<name>A0A382KTI9_9ZZZZ</name>
<feature type="non-terminal residue" evidence="3">
    <location>
        <position position="267"/>
    </location>
</feature>
<dbReference type="PANTHER" id="PTHR41710:SF2">
    <property type="entry name" value="GLYCOSYL TRANSFERASE FAMILY 39_83 DOMAIN-CONTAINING PROTEIN"/>
    <property type="match status" value="1"/>
</dbReference>
<dbReference type="InterPro" id="IPR019962">
    <property type="entry name" value="CHP03663"/>
</dbReference>
<feature type="transmembrane region" description="Helical" evidence="1">
    <location>
        <begin position="48"/>
        <end position="68"/>
    </location>
</feature>
<dbReference type="NCBIfam" id="TIGR03663">
    <property type="entry name" value="flippase activity-associated protein Agl23"/>
    <property type="match status" value="1"/>
</dbReference>
<feature type="transmembrane region" description="Helical" evidence="1">
    <location>
        <begin position="143"/>
        <end position="163"/>
    </location>
</feature>